<dbReference type="STRING" id="947013.SAMN04488109_0788"/>
<organism evidence="2 3">
    <name type="scientific">Chryseolinea serpens</name>
    <dbReference type="NCBI Taxonomy" id="947013"/>
    <lineage>
        <taxon>Bacteria</taxon>
        <taxon>Pseudomonadati</taxon>
        <taxon>Bacteroidota</taxon>
        <taxon>Cytophagia</taxon>
        <taxon>Cytophagales</taxon>
        <taxon>Fulvivirgaceae</taxon>
        <taxon>Chryseolinea</taxon>
    </lineage>
</organism>
<dbReference type="AlphaFoldDB" id="A0A1M5KSI4"/>
<dbReference type="InterPro" id="IPR037523">
    <property type="entry name" value="VOC_core"/>
</dbReference>
<feature type="domain" description="VOC" evidence="1">
    <location>
        <begin position="12"/>
        <end position="129"/>
    </location>
</feature>
<dbReference type="PANTHER" id="PTHR34109:SF1">
    <property type="entry name" value="VOC DOMAIN-CONTAINING PROTEIN"/>
    <property type="match status" value="1"/>
</dbReference>
<dbReference type="PROSITE" id="PS51819">
    <property type="entry name" value="VOC"/>
    <property type="match status" value="1"/>
</dbReference>
<dbReference type="InterPro" id="IPR029068">
    <property type="entry name" value="Glyas_Bleomycin-R_OHBP_Dase"/>
</dbReference>
<dbReference type="RefSeq" id="WP_073131246.1">
    <property type="nucleotide sequence ID" value="NZ_FQWQ01000001.1"/>
</dbReference>
<dbReference type="Proteomes" id="UP000184212">
    <property type="component" value="Unassembled WGS sequence"/>
</dbReference>
<accession>A0A1M5KSI4</accession>
<evidence type="ECO:0000259" key="1">
    <source>
        <dbReference type="PROSITE" id="PS51819"/>
    </source>
</evidence>
<dbReference type="CDD" id="cd07246">
    <property type="entry name" value="VOC_like"/>
    <property type="match status" value="1"/>
</dbReference>
<dbReference type="PANTHER" id="PTHR34109">
    <property type="entry name" value="BNAUNNG04460D PROTEIN-RELATED"/>
    <property type="match status" value="1"/>
</dbReference>
<proteinExistence type="predicted"/>
<dbReference type="InterPro" id="IPR004360">
    <property type="entry name" value="Glyas_Fos-R_dOase_dom"/>
</dbReference>
<sequence>MEKKRETPAPAGYSNVCLYLMVESVESEVQFLQAVFGARVKEELKQENGFVQHGEVSLGETVIMMGRARPEWPATPGANYVFVHEVDAVFQRALAAGATPLMEPADRFYGYREGGIKDPQGNTWWLAQVLEELSVEEMQARMLKSTKK</sequence>
<name>A0A1M5KSI4_9BACT</name>
<dbReference type="Gene3D" id="3.30.720.110">
    <property type="match status" value="1"/>
</dbReference>
<dbReference type="Pfam" id="PF00903">
    <property type="entry name" value="Glyoxalase"/>
    <property type="match status" value="1"/>
</dbReference>
<evidence type="ECO:0000313" key="2">
    <source>
        <dbReference type="EMBL" id="SHG55123.1"/>
    </source>
</evidence>
<reference evidence="2 3" key="1">
    <citation type="submission" date="2016-11" db="EMBL/GenBank/DDBJ databases">
        <authorList>
            <person name="Jaros S."/>
            <person name="Januszkiewicz K."/>
            <person name="Wedrychowicz H."/>
        </authorList>
    </citation>
    <scope>NUCLEOTIDE SEQUENCE [LARGE SCALE GENOMIC DNA]</scope>
    <source>
        <strain evidence="2 3">DSM 24574</strain>
    </source>
</reference>
<dbReference type="EMBL" id="FQWQ01000001">
    <property type="protein sequence ID" value="SHG55123.1"/>
    <property type="molecule type" value="Genomic_DNA"/>
</dbReference>
<protein>
    <submittedName>
        <fullName evidence="2">PhnB protein</fullName>
    </submittedName>
</protein>
<keyword evidence="3" id="KW-1185">Reference proteome</keyword>
<dbReference type="SUPFAM" id="SSF54593">
    <property type="entry name" value="Glyoxalase/Bleomycin resistance protein/Dihydroxybiphenyl dioxygenase"/>
    <property type="match status" value="1"/>
</dbReference>
<gene>
    <name evidence="2" type="ORF">SAMN04488109_0788</name>
</gene>
<evidence type="ECO:0000313" key="3">
    <source>
        <dbReference type="Proteomes" id="UP000184212"/>
    </source>
</evidence>
<dbReference type="OrthoDB" id="9795306at2"/>
<dbReference type="Gene3D" id="3.30.720.120">
    <property type="match status" value="1"/>
</dbReference>